<sequence>MNFKKDELYFIPLGGAEQFGVNLNVYGYQDKWLVVDCGMGFADERFPGIDILLPDPKFLEGRKKDILALIITHAHEDHIGAVAHLWPRLKCPIYATPFTAAVLRRKLSENPLCRDAEVIEVGLSETLSFKPFKVTFAPVTHSVPQTSALFIETDVGNILHSGDWNLDQAPTIDAPTNPETFKKFGDKGVLAYIGDSTNAEVEGFSGSERDVEKGLEALFAECTGRIAITIFASNIGRLRSICLAAKKDGRQVALIGRSLHNMSAAARECGYLKDIPPFISEEDVGYLPDDKVLIVVTGSQGEARAQLARIARGDHPEIAFHKGDTVVFSARPIPGNEKEIIAVKNNLAATHVRIISPRDTRHCIHVSGHPARAEITQMLQWVRPQAVIAVHGERTMLEAHAALARECQVPEALVPNNGSVIRLYPGTPQIVDHVETGLLAVEPSRIIDSNHQAIIQRKKVQYTGAVHATLVMNARGDLVADPQISTIGLVDPDAPDGKKFEEDIIEEIEDILSDLTREELYDDKFVSEEMRIGIRRFVQHRLNMKPKTNVHLVRV</sequence>
<dbReference type="PANTHER" id="PTHR43694">
    <property type="entry name" value="RIBONUCLEASE J"/>
    <property type="match status" value="1"/>
</dbReference>
<keyword evidence="6" id="KW-0694">RNA-binding</keyword>
<dbReference type="SUPFAM" id="SSF56281">
    <property type="entry name" value="Metallo-hydrolase/oxidoreductase"/>
    <property type="match status" value="1"/>
</dbReference>
<dbReference type="EMBL" id="QFNK01000030">
    <property type="protein sequence ID" value="PZO88052.1"/>
    <property type="molecule type" value="Genomic_DNA"/>
</dbReference>
<dbReference type="GO" id="GO:0004527">
    <property type="term" value="F:exonuclease activity"/>
    <property type="evidence" value="ECO:0007669"/>
    <property type="project" value="UniProtKB-KW"/>
</dbReference>
<keyword evidence="3" id="KW-0378">Hydrolase</keyword>
<evidence type="ECO:0000256" key="1">
    <source>
        <dbReference type="ARBA" id="ARBA00022722"/>
    </source>
</evidence>
<dbReference type="InterPro" id="IPR001279">
    <property type="entry name" value="Metallo-B-lactamas"/>
</dbReference>
<dbReference type="Proteomes" id="UP000249557">
    <property type="component" value="Unassembled WGS sequence"/>
</dbReference>
<keyword evidence="5" id="KW-0269">Exonuclease</keyword>
<comment type="caution">
    <text evidence="8">The sequence shown here is derived from an EMBL/GenBank/DDBJ whole genome shotgun (WGS) entry which is preliminary data.</text>
</comment>
<evidence type="ECO:0000259" key="7">
    <source>
        <dbReference type="SMART" id="SM00849"/>
    </source>
</evidence>
<dbReference type="InterPro" id="IPR011108">
    <property type="entry name" value="RMMBL"/>
</dbReference>
<dbReference type="Gene3D" id="3.10.20.580">
    <property type="match status" value="1"/>
</dbReference>
<dbReference type="GO" id="GO:0003723">
    <property type="term" value="F:RNA binding"/>
    <property type="evidence" value="ECO:0007669"/>
    <property type="project" value="UniProtKB-KW"/>
</dbReference>
<protein>
    <submittedName>
        <fullName evidence="8">Ribonuclease J</fullName>
    </submittedName>
</protein>
<dbReference type="PANTHER" id="PTHR43694:SF1">
    <property type="entry name" value="RIBONUCLEASE J"/>
    <property type="match status" value="1"/>
</dbReference>
<dbReference type="InterPro" id="IPR041636">
    <property type="entry name" value="RNase_J_C"/>
</dbReference>
<name>A0A2W5A475_9BACT</name>
<dbReference type="InterPro" id="IPR055132">
    <property type="entry name" value="RNase_J_b_CASP"/>
</dbReference>
<dbReference type="Gene3D" id="3.40.50.10710">
    <property type="entry name" value="Metallo-hydrolase/oxidoreductase"/>
    <property type="match status" value="1"/>
</dbReference>
<dbReference type="SMART" id="SM00849">
    <property type="entry name" value="Lactamase_B"/>
    <property type="match status" value="1"/>
</dbReference>
<evidence type="ECO:0000313" key="9">
    <source>
        <dbReference type="Proteomes" id="UP000249557"/>
    </source>
</evidence>
<organism evidence="8 9">
    <name type="scientific">Micavibrio aeruginosavorus</name>
    <dbReference type="NCBI Taxonomy" id="349221"/>
    <lineage>
        <taxon>Bacteria</taxon>
        <taxon>Pseudomonadati</taxon>
        <taxon>Bdellovibrionota</taxon>
        <taxon>Bdellovibrionia</taxon>
        <taxon>Bdellovibrionales</taxon>
        <taxon>Pseudobdellovibrionaceae</taxon>
        <taxon>Micavibrio</taxon>
    </lineage>
</organism>
<evidence type="ECO:0000313" key="8">
    <source>
        <dbReference type="EMBL" id="PZO88052.1"/>
    </source>
</evidence>
<dbReference type="Gene3D" id="3.60.15.10">
    <property type="entry name" value="Ribonuclease Z/Hydroxyacylglutathione hydrolase-like"/>
    <property type="match status" value="1"/>
</dbReference>
<keyword evidence="4" id="KW-0862">Zinc</keyword>
<evidence type="ECO:0000256" key="4">
    <source>
        <dbReference type="ARBA" id="ARBA00022833"/>
    </source>
</evidence>
<proteinExistence type="predicted"/>
<dbReference type="Pfam" id="PF17770">
    <property type="entry name" value="RNase_J_C"/>
    <property type="match status" value="1"/>
</dbReference>
<evidence type="ECO:0000256" key="3">
    <source>
        <dbReference type="ARBA" id="ARBA00022801"/>
    </source>
</evidence>
<accession>A0A2W5A475</accession>
<dbReference type="AlphaFoldDB" id="A0A2W5A475"/>
<dbReference type="Pfam" id="PF00753">
    <property type="entry name" value="Lactamase_B"/>
    <property type="match status" value="1"/>
</dbReference>
<evidence type="ECO:0000256" key="6">
    <source>
        <dbReference type="ARBA" id="ARBA00022884"/>
    </source>
</evidence>
<dbReference type="CDD" id="cd07714">
    <property type="entry name" value="RNaseJ_MBL-fold"/>
    <property type="match status" value="1"/>
</dbReference>
<dbReference type="Pfam" id="PF22505">
    <property type="entry name" value="RNase_J_b_CASP"/>
    <property type="match status" value="1"/>
</dbReference>
<dbReference type="Pfam" id="PF07521">
    <property type="entry name" value="RMMBL"/>
    <property type="match status" value="1"/>
</dbReference>
<dbReference type="InterPro" id="IPR042173">
    <property type="entry name" value="RNase_J_2"/>
</dbReference>
<gene>
    <name evidence="8" type="ORF">DI626_02595</name>
</gene>
<dbReference type="GO" id="GO:0046872">
    <property type="term" value="F:metal ion binding"/>
    <property type="evidence" value="ECO:0007669"/>
    <property type="project" value="UniProtKB-KW"/>
</dbReference>
<evidence type="ECO:0000256" key="2">
    <source>
        <dbReference type="ARBA" id="ARBA00022723"/>
    </source>
</evidence>
<feature type="domain" description="Metallo-beta-lactamase" evidence="7">
    <location>
        <begin position="20"/>
        <end position="215"/>
    </location>
</feature>
<keyword evidence="2" id="KW-0479">Metal-binding</keyword>
<evidence type="ECO:0000256" key="5">
    <source>
        <dbReference type="ARBA" id="ARBA00022839"/>
    </source>
</evidence>
<keyword evidence="1" id="KW-0540">Nuclease</keyword>
<reference evidence="8 9" key="1">
    <citation type="submission" date="2017-08" db="EMBL/GenBank/DDBJ databases">
        <title>Infants hospitalized years apart are colonized by the same room-sourced microbial strains.</title>
        <authorList>
            <person name="Brooks B."/>
            <person name="Olm M.R."/>
            <person name="Firek B.A."/>
            <person name="Baker R."/>
            <person name="Thomas B.C."/>
            <person name="Morowitz M.J."/>
            <person name="Banfield J.F."/>
        </authorList>
    </citation>
    <scope>NUCLEOTIDE SEQUENCE [LARGE SCALE GENOMIC DNA]</scope>
    <source>
        <strain evidence="8">S2_018_000_R2_104</strain>
    </source>
</reference>
<dbReference type="InterPro" id="IPR036866">
    <property type="entry name" value="RibonucZ/Hydroxyglut_hydro"/>
</dbReference>